<reference evidence="2" key="2">
    <citation type="journal article" date="2022" name="Sci. Total Environ.">
        <title>Prevalence, transmission, and molecular epidemiology of tet(X)-positive bacteria among humans, animals, and environmental niches in China: An epidemiological, and genomic-based study.</title>
        <authorList>
            <person name="Dong N."/>
            <person name="Zeng Y."/>
            <person name="Cai C."/>
            <person name="Sun C."/>
            <person name="Lu J."/>
            <person name="Liu C."/>
            <person name="Zhou H."/>
            <person name="Sun Q."/>
            <person name="Shu L."/>
            <person name="Wang H."/>
            <person name="Wang Y."/>
            <person name="Wang S."/>
            <person name="Wu C."/>
            <person name="Chan E.W."/>
            <person name="Chen G."/>
            <person name="Shen Z."/>
            <person name="Chen S."/>
            <person name="Zhang R."/>
        </authorList>
    </citation>
    <scope>NUCLEOTIDE SEQUENCE</scope>
    <source>
        <strain evidence="2">210</strain>
    </source>
</reference>
<gene>
    <name evidence="2" type="ORF">HX095_08600</name>
</gene>
<dbReference type="Proteomes" id="UP001173578">
    <property type="component" value="Unassembled WGS sequence"/>
</dbReference>
<reference evidence="2" key="1">
    <citation type="submission" date="2020-06" db="EMBL/GenBank/DDBJ databases">
        <authorList>
            <person name="Dong N."/>
        </authorList>
    </citation>
    <scope>NUCLEOTIDE SEQUENCE</scope>
    <source>
        <strain evidence="2">210</strain>
    </source>
</reference>
<dbReference type="AlphaFoldDB" id="A0AAW7DH02"/>
<feature type="chain" id="PRO_5043465245" evidence="1">
    <location>
        <begin position="20"/>
        <end position="78"/>
    </location>
</feature>
<name>A0AAW7DH02_9FLAO</name>
<evidence type="ECO:0000256" key="1">
    <source>
        <dbReference type="SAM" id="SignalP"/>
    </source>
</evidence>
<dbReference type="RefSeq" id="WP_286485852.1">
    <property type="nucleotide sequence ID" value="NZ_JACALR010000003.1"/>
</dbReference>
<accession>A0AAW7DH02</accession>
<comment type="caution">
    <text evidence="2">The sequence shown here is derived from an EMBL/GenBank/DDBJ whole genome shotgun (WGS) entry which is preliminary data.</text>
</comment>
<organism evidence="2 3">
    <name type="scientific">Empedobacter falsenii</name>
    <dbReference type="NCBI Taxonomy" id="343874"/>
    <lineage>
        <taxon>Bacteria</taxon>
        <taxon>Pseudomonadati</taxon>
        <taxon>Bacteroidota</taxon>
        <taxon>Flavobacteriia</taxon>
        <taxon>Flavobacteriales</taxon>
        <taxon>Weeksellaceae</taxon>
        <taxon>Empedobacter</taxon>
    </lineage>
</organism>
<evidence type="ECO:0000313" key="2">
    <source>
        <dbReference type="EMBL" id="MDM1551274.1"/>
    </source>
</evidence>
<keyword evidence="1" id="KW-0732">Signal</keyword>
<feature type="signal peptide" evidence="1">
    <location>
        <begin position="1"/>
        <end position="19"/>
    </location>
</feature>
<dbReference type="EMBL" id="JACALR010000003">
    <property type="protein sequence ID" value="MDM1551274.1"/>
    <property type="molecule type" value="Genomic_DNA"/>
</dbReference>
<proteinExistence type="predicted"/>
<sequence length="78" mass="9002">MKQLLITTITLLLVFNVNAQYVQSDKQAIALNKEIFKIIKKNSLFTNELNWKNIENESKALVLEVNGSDNEQIIFDFT</sequence>
<evidence type="ECO:0000313" key="3">
    <source>
        <dbReference type="Proteomes" id="UP001173578"/>
    </source>
</evidence>
<protein>
    <submittedName>
        <fullName evidence="2">Uncharacterized protein</fullName>
    </submittedName>
</protein>